<name>A0A6L9XYE0_9MICO</name>
<dbReference type="EMBL" id="JAAGWY010000002">
    <property type="protein sequence ID" value="NEN06034.1"/>
    <property type="molecule type" value="Genomic_DNA"/>
</dbReference>
<accession>A0A6L9XYE0</accession>
<dbReference type="Pfam" id="PF06475">
    <property type="entry name" value="Glycolipid_bind"/>
    <property type="match status" value="1"/>
</dbReference>
<dbReference type="SUPFAM" id="SSF159275">
    <property type="entry name" value="PA1994-like"/>
    <property type="match status" value="1"/>
</dbReference>
<evidence type="ECO:0000313" key="2">
    <source>
        <dbReference type="Proteomes" id="UP000474967"/>
    </source>
</evidence>
<dbReference type="Proteomes" id="UP000474967">
    <property type="component" value="Unassembled WGS sequence"/>
</dbReference>
<organism evidence="1 2">
    <name type="scientific">Leifsonia tongyongensis</name>
    <dbReference type="NCBI Taxonomy" id="1268043"/>
    <lineage>
        <taxon>Bacteria</taxon>
        <taxon>Bacillati</taxon>
        <taxon>Actinomycetota</taxon>
        <taxon>Actinomycetes</taxon>
        <taxon>Micrococcales</taxon>
        <taxon>Microbacteriaceae</taxon>
        <taxon>Leifsonia</taxon>
    </lineage>
</organism>
<keyword evidence="2" id="KW-1185">Reference proteome</keyword>
<dbReference type="InterPro" id="IPR009467">
    <property type="entry name" value="Glycolipid-bd_prot_put"/>
</dbReference>
<dbReference type="AlphaFoldDB" id="A0A6L9XYE0"/>
<reference evidence="1 2" key="1">
    <citation type="journal article" date="2014" name="J. Microbiol.">
        <title>Diaminobutyricibacter tongyongensis gen. nov., sp. nov. and Homoserinibacter gongjuensis gen. nov., sp. nov. belong to the family Microbacteriaceae.</title>
        <authorList>
            <person name="Kim S.J."/>
            <person name="Ahn J.H."/>
            <person name="Weon H.Y."/>
            <person name="Hamada M."/>
            <person name="Suzuki K."/>
            <person name="Kwon S.W."/>
        </authorList>
    </citation>
    <scope>NUCLEOTIDE SEQUENCE [LARGE SCALE GENOMIC DNA]</scope>
    <source>
        <strain evidence="1 2">NBRC 108724</strain>
    </source>
</reference>
<evidence type="ECO:0000313" key="1">
    <source>
        <dbReference type="EMBL" id="NEN06034.1"/>
    </source>
</evidence>
<proteinExistence type="predicted"/>
<gene>
    <name evidence="1" type="ORF">G3T36_09115</name>
</gene>
<protein>
    <submittedName>
        <fullName evidence="1">Putative glycolipid-binding domain-containing protein</fullName>
    </submittedName>
</protein>
<comment type="caution">
    <text evidence="1">The sequence shown here is derived from an EMBL/GenBank/DDBJ whole genome shotgun (WGS) entry which is preliminary data.</text>
</comment>
<sequence>MSTNPAERTRFVAWSGDEDPDRLEAVTITLAADRFSALGTSRAADYTTSWALETGSGWVTERLEVGVTGLGWWRHLTLVRDPAGHWTSEAETEGEADLPSPGIVDAASIDGANDCDLALCPVTNSMPILRLGLLDAVGPATALVMAWVDLPSLQVIRSDQVYSGVRSFDAEVGSAVVRYESANRAFMADLTVDEDGVVIDYPWLAKRLE</sequence>